<evidence type="ECO:0000256" key="1">
    <source>
        <dbReference type="ARBA" id="ARBA00008482"/>
    </source>
</evidence>
<dbReference type="InterPro" id="IPR045237">
    <property type="entry name" value="COPS7/eIF3m"/>
</dbReference>
<dbReference type="PANTHER" id="PTHR15350">
    <property type="entry name" value="COP9 SIGNALOSOME COMPLEX SUBUNIT 7/DENDRITIC CELL PROTEIN GA17"/>
    <property type="match status" value="1"/>
</dbReference>
<keyword evidence="5" id="KW-1185">Reference proteome</keyword>
<dbReference type="GeneTree" id="ENSGT00940000157155"/>
<feature type="region of interest" description="Disordered" evidence="3">
    <location>
        <begin position="216"/>
        <end position="240"/>
    </location>
</feature>
<comment type="similarity">
    <text evidence="1">Belongs to the CSN7/EIF3M family. CSN7 subfamily.</text>
</comment>
<gene>
    <name evidence="4" type="primary">COPS7B</name>
</gene>
<evidence type="ECO:0000256" key="3">
    <source>
        <dbReference type="SAM" id="MobiDB-lite"/>
    </source>
</evidence>
<name>A0A3B4CYJ6_PYGNA</name>
<dbReference type="GO" id="GO:0008180">
    <property type="term" value="C:COP9 signalosome"/>
    <property type="evidence" value="ECO:0007669"/>
    <property type="project" value="UniProtKB-KW"/>
</dbReference>
<dbReference type="OrthoDB" id="10265275at2759"/>
<dbReference type="Ensembl" id="ENSPNAT00000023868.2">
    <property type="protein sequence ID" value="ENSPNAP00000015619.1"/>
    <property type="gene ID" value="ENSPNAG00000021663.2"/>
</dbReference>
<accession>A0A3B4CYJ6</accession>
<dbReference type="STRING" id="42514.ENSPNAP00000015619"/>
<protein>
    <submittedName>
        <fullName evidence="4">Uncharacterized protein</fullName>
    </submittedName>
</protein>
<proteinExistence type="inferred from homology"/>
<feature type="compositionally biased region" description="Polar residues" evidence="3">
    <location>
        <begin position="223"/>
        <end position="240"/>
    </location>
</feature>
<reference evidence="4" key="3">
    <citation type="submission" date="2025-09" db="UniProtKB">
        <authorList>
            <consortium name="Ensembl"/>
        </authorList>
    </citation>
    <scope>IDENTIFICATION</scope>
</reference>
<dbReference type="Pfam" id="PF22061">
    <property type="entry name" value="CSN7_HB_subdom"/>
    <property type="match status" value="1"/>
</dbReference>
<sequence length="240" mass="26662">MASEQKCGHGSPLQQFVLLAKNLRGAALVSLINRMLETPGVYTFGEFLDLPQVKELSKGPDDGYSRLLELFAYGVYHDYQANESTLPPLSDAQRNKLRHLTIATLAANTQCIPYSVLQTALEVASVRQLEDVLIEAVYSDVINGKLDQCKQQLEVDACIGRDVCSKDTGELAQTLKSWCTRCDSMCCAIESQVHKVRQSRDCLLLIQQQVHTEEGLPGETEQRVSYKSTSKTKNISSPKH</sequence>
<evidence type="ECO:0000313" key="5">
    <source>
        <dbReference type="Proteomes" id="UP001501920"/>
    </source>
</evidence>
<reference evidence="4" key="2">
    <citation type="submission" date="2025-08" db="UniProtKB">
        <authorList>
            <consortium name="Ensembl"/>
        </authorList>
    </citation>
    <scope>IDENTIFICATION</scope>
</reference>
<dbReference type="PROSITE" id="PS50250">
    <property type="entry name" value="PCI"/>
    <property type="match status" value="1"/>
</dbReference>
<dbReference type="AlphaFoldDB" id="A0A3B4CYJ6"/>
<organism evidence="4 5">
    <name type="scientific">Pygocentrus nattereri</name>
    <name type="common">Red-bellied piranha</name>
    <dbReference type="NCBI Taxonomy" id="42514"/>
    <lineage>
        <taxon>Eukaryota</taxon>
        <taxon>Metazoa</taxon>
        <taxon>Chordata</taxon>
        <taxon>Craniata</taxon>
        <taxon>Vertebrata</taxon>
        <taxon>Euteleostomi</taxon>
        <taxon>Actinopterygii</taxon>
        <taxon>Neopterygii</taxon>
        <taxon>Teleostei</taxon>
        <taxon>Ostariophysi</taxon>
        <taxon>Characiformes</taxon>
        <taxon>Characoidei</taxon>
        <taxon>Pygocentrus</taxon>
    </lineage>
</organism>
<dbReference type="PANTHER" id="PTHR15350:SF5">
    <property type="entry name" value="COP9 SIGNALOSOME COMPLEX SUBUNIT 7"/>
    <property type="match status" value="1"/>
</dbReference>
<dbReference type="SMART" id="SM00088">
    <property type="entry name" value="PINT"/>
    <property type="match status" value="1"/>
</dbReference>
<evidence type="ECO:0000313" key="4">
    <source>
        <dbReference type="Ensembl" id="ENSPNAP00000015619.1"/>
    </source>
</evidence>
<dbReference type="Proteomes" id="UP001501920">
    <property type="component" value="Chromosome 19"/>
</dbReference>
<evidence type="ECO:0000256" key="2">
    <source>
        <dbReference type="ARBA" id="ARBA00022790"/>
    </source>
</evidence>
<dbReference type="InterPro" id="IPR000717">
    <property type="entry name" value="PCI_dom"/>
</dbReference>
<reference evidence="4 5" key="1">
    <citation type="submission" date="2020-10" db="EMBL/GenBank/DDBJ databases">
        <title>Pygocentrus nattereri (red-bellied piranha) genome, fPygNat1, primary haplotype.</title>
        <authorList>
            <person name="Myers G."/>
            <person name="Meyer A."/>
            <person name="Karagic N."/>
            <person name="Pippel M."/>
            <person name="Winkler S."/>
            <person name="Tracey A."/>
            <person name="Wood J."/>
            <person name="Formenti G."/>
            <person name="Howe K."/>
            <person name="Fedrigo O."/>
            <person name="Jarvis E.D."/>
        </authorList>
    </citation>
    <scope>NUCLEOTIDE SEQUENCE [LARGE SCALE GENOMIC DNA]</scope>
</reference>
<keyword evidence="2" id="KW-0736">Signalosome</keyword>
<dbReference type="Pfam" id="PF01399">
    <property type="entry name" value="PCI"/>
    <property type="match status" value="1"/>
</dbReference>